<evidence type="ECO:0000259" key="7">
    <source>
        <dbReference type="PROSITE" id="PS50975"/>
    </source>
</evidence>
<dbReference type="Gene3D" id="3.40.50.20">
    <property type="match status" value="1"/>
</dbReference>
<dbReference type="GO" id="GO:0046872">
    <property type="term" value="F:metal ion binding"/>
    <property type="evidence" value="ECO:0007669"/>
    <property type="project" value="InterPro"/>
</dbReference>
<dbReference type="GO" id="GO:0004638">
    <property type="term" value="F:phosphoribosylaminoimidazole carboxylase activity"/>
    <property type="evidence" value="ECO:0007669"/>
    <property type="project" value="InterPro"/>
</dbReference>
<dbReference type="InterPro" id="IPR011054">
    <property type="entry name" value="Rudment_hybrid_motif"/>
</dbReference>
<dbReference type="STRING" id="1385511.GCA_000425225_02976"/>
<dbReference type="InterPro" id="IPR013815">
    <property type="entry name" value="ATP_grasp_subdomain_1"/>
</dbReference>
<feature type="binding site" evidence="5">
    <location>
        <position position="192"/>
    </location>
    <ligand>
        <name>ATP</name>
        <dbReference type="ChEBI" id="CHEBI:30616"/>
    </ligand>
</feature>
<dbReference type="FunFam" id="3.30.470.20:FF:000029">
    <property type="entry name" value="N5-carboxyaminoimidazole ribonucleotide synthase"/>
    <property type="match status" value="1"/>
</dbReference>
<comment type="caution">
    <text evidence="8">The sequence shown here is derived from an EMBL/GenBank/DDBJ whole genome shotgun (WGS) entry which is preliminary data.</text>
</comment>
<keyword evidence="9" id="KW-1185">Reference proteome</keyword>
<comment type="subunit">
    <text evidence="5 6">Homodimer.</text>
</comment>
<dbReference type="EC" id="6.3.4.18" evidence="5 6"/>
<dbReference type="OrthoDB" id="9804625at2"/>
<dbReference type="Proteomes" id="UP000030403">
    <property type="component" value="Unassembled WGS sequence"/>
</dbReference>
<dbReference type="NCBIfam" id="NF004679">
    <property type="entry name" value="PRK06019.1-5"/>
    <property type="match status" value="1"/>
</dbReference>
<keyword evidence="3 5" id="KW-0658">Purine biosynthesis</keyword>
<comment type="function">
    <text evidence="6">Catalyzes the ATP-dependent conversion of 5-aminoimidazole ribonucleotide (AIR) and HCO(3)- to N5-carboxyaminoimidazole ribonucleotide (N5-CAIR).</text>
</comment>
<feature type="domain" description="ATP-grasp" evidence="7">
    <location>
        <begin position="112"/>
        <end position="298"/>
    </location>
</feature>
<dbReference type="AlphaFoldDB" id="A0A0A5G9G4"/>
<dbReference type="UniPathway" id="UPA00074">
    <property type="reaction ID" value="UER00942"/>
</dbReference>
<organism evidence="8 9">
    <name type="scientific">Pontibacillus marinus BH030004 = DSM 16465</name>
    <dbReference type="NCBI Taxonomy" id="1385511"/>
    <lineage>
        <taxon>Bacteria</taxon>
        <taxon>Bacillati</taxon>
        <taxon>Bacillota</taxon>
        <taxon>Bacilli</taxon>
        <taxon>Bacillales</taxon>
        <taxon>Bacillaceae</taxon>
        <taxon>Pontibacillus</taxon>
    </lineage>
</organism>
<feature type="binding site" evidence="5">
    <location>
        <begin position="184"/>
        <end position="187"/>
    </location>
    <ligand>
        <name>ATP</name>
        <dbReference type="ChEBI" id="CHEBI:30616"/>
    </ligand>
</feature>
<feature type="binding site" evidence="5">
    <location>
        <position position="215"/>
    </location>
    <ligand>
        <name>ATP</name>
        <dbReference type="ChEBI" id="CHEBI:30616"/>
    </ligand>
</feature>
<dbReference type="NCBIfam" id="NF004676">
    <property type="entry name" value="PRK06019.1-2"/>
    <property type="match status" value="1"/>
</dbReference>
<dbReference type="Pfam" id="PF22660">
    <property type="entry name" value="RS_preATP-grasp-like"/>
    <property type="match status" value="1"/>
</dbReference>
<dbReference type="SUPFAM" id="SSF56059">
    <property type="entry name" value="Glutathione synthetase ATP-binding domain-like"/>
    <property type="match status" value="1"/>
</dbReference>
<feature type="binding site" evidence="5">
    <location>
        <position position="108"/>
    </location>
    <ligand>
        <name>ATP</name>
        <dbReference type="ChEBI" id="CHEBI:30616"/>
    </ligand>
</feature>
<dbReference type="RefSeq" id="WP_027446621.1">
    <property type="nucleotide sequence ID" value="NZ_AULJ01000037.1"/>
</dbReference>
<dbReference type="InterPro" id="IPR054350">
    <property type="entry name" value="PurT/PurK_preATP-grasp"/>
</dbReference>
<dbReference type="SUPFAM" id="SSF51246">
    <property type="entry name" value="Rudiment single hybrid motif"/>
    <property type="match status" value="1"/>
</dbReference>
<dbReference type="Pfam" id="PF02222">
    <property type="entry name" value="ATP-grasp"/>
    <property type="match status" value="1"/>
</dbReference>
<evidence type="ECO:0000256" key="5">
    <source>
        <dbReference type="HAMAP-Rule" id="MF_01928"/>
    </source>
</evidence>
<dbReference type="PROSITE" id="PS50975">
    <property type="entry name" value="ATP_GRASP"/>
    <property type="match status" value="1"/>
</dbReference>
<dbReference type="Gene3D" id="3.30.470.20">
    <property type="entry name" value="ATP-grasp fold, B domain"/>
    <property type="match status" value="1"/>
</dbReference>
<dbReference type="GO" id="GO:0034028">
    <property type="term" value="F:5-(carboxyamino)imidazole ribonucleotide synthase activity"/>
    <property type="evidence" value="ECO:0007669"/>
    <property type="project" value="UniProtKB-UniRule"/>
</dbReference>
<accession>A0A0A5G9G4</accession>
<dbReference type="PANTHER" id="PTHR11609">
    <property type="entry name" value="PURINE BIOSYNTHESIS PROTEIN 6/7, PUR6/7"/>
    <property type="match status" value="1"/>
</dbReference>
<feature type="binding site" evidence="5">
    <location>
        <begin position="268"/>
        <end position="269"/>
    </location>
    <ligand>
        <name>ATP</name>
        <dbReference type="ChEBI" id="CHEBI:30616"/>
    </ligand>
</feature>
<dbReference type="NCBIfam" id="TIGR01161">
    <property type="entry name" value="purK"/>
    <property type="match status" value="1"/>
</dbReference>
<dbReference type="PANTHER" id="PTHR11609:SF5">
    <property type="entry name" value="PHOSPHORIBOSYLAMINOIMIDAZOLE CARBOXYLASE"/>
    <property type="match status" value="1"/>
</dbReference>
<dbReference type="SUPFAM" id="SSF52440">
    <property type="entry name" value="PreATP-grasp domain"/>
    <property type="match status" value="1"/>
</dbReference>
<dbReference type="InterPro" id="IPR016185">
    <property type="entry name" value="PreATP-grasp_dom_sf"/>
</dbReference>
<evidence type="ECO:0000256" key="6">
    <source>
        <dbReference type="RuleBase" id="RU361200"/>
    </source>
</evidence>
<protein>
    <recommendedName>
        <fullName evidence="5 6">N5-carboxyaminoimidazole ribonucleotide synthase</fullName>
        <shortName evidence="5 6">N5-CAIR synthase</shortName>
        <ecNumber evidence="5 6">6.3.4.18</ecNumber>
    </recommendedName>
    <alternativeName>
        <fullName evidence="5 6">5-(carboxyamino)imidazole ribonucleotide synthetase</fullName>
    </alternativeName>
</protein>
<reference evidence="8 9" key="1">
    <citation type="submission" date="2013-08" db="EMBL/GenBank/DDBJ databases">
        <authorList>
            <person name="Huang J."/>
            <person name="Wang G."/>
        </authorList>
    </citation>
    <scope>NUCLEOTIDE SEQUENCE [LARGE SCALE GENOMIC DNA]</scope>
    <source>
        <strain evidence="8 9">BH030004</strain>
    </source>
</reference>
<dbReference type="GO" id="GO:0005524">
    <property type="term" value="F:ATP binding"/>
    <property type="evidence" value="ECO:0007669"/>
    <property type="project" value="UniProtKB-UniRule"/>
</dbReference>
<keyword evidence="2 5" id="KW-0547">Nucleotide-binding</keyword>
<proteinExistence type="inferred from homology"/>
<dbReference type="eggNOG" id="COG0026">
    <property type="taxonomic scope" value="Bacteria"/>
</dbReference>
<dbReference type="Gene3D" id="3.30.1490.20">
    <property type="entry name" value="ATP-grasp fold, A domain"/>
    <property type="match status" value="1"/>
</dbReference>
<keyword evidence="4 5" id="KW-0067">ATP-binding</keyword>
<dbReference type="GO" id="GO:0006189">
    <property type="term" value="P:'de novo' IMP biosynthetic process"/>
    <property type="evidence" value="ECO:0007669"/>
    <property type="project" value="UniProtKB-UniRule"/>
</dbReference>
<dbReference type="HAMAP" id="MF_01928">
    <property type="entry name" value="PurK"/>
    <property type="match status" value="1"/>
</dbReference>
<comment type="similarity">
    <text evidence="5 6">Belongs to the PurK/PurT family.</text>
</comment>
<evidence type="ECO:0000313" key="9">
    <source>
        <dbReference type="Proteomes" id="UP000030403"/>
    </source>
</evidence>
<feature type="binding site" evidence="5">
    <location>
        <position position="148"/>
    </location>
    <ligand>
        <name>ATP</name>
        <dbReference type="ChEBI" id="CHEBI:30616"/>
    </ligand>
</feature>
<evidence type="ECO:0000313" key="8">
    <source>
        <dbReference type="EMBL" id="KGX88679.1"/>
    </source>
</evidence>
<dbReference type="FunFam" id="3.30.1490.20:FF:000015">
    <property type="entry name" value="N5-carboxyaminoimidazole ribonucleotide synthase"/>
    <property type="match status" value="1"/>
</dbReference>
<keyword evidence="1 5" id="KW-0436">Ligase</keyword>
<name>A0A0A5G9G4_9BACI</name>
<dbReference type="InterPro" id="IPR011761">
    <property type="entry name" value="ATP-grasp"/>
</dbReference>
<dbReference type="NCBIfam" id="NF004675">
    <property type="entry name" value="PRK06019.1-1"/>
    <property type="match status" value="1"/>
</dbReference>
<dbReference type="InterPro" id="IPR005875">
    <property type="entry name" value="PurK"/>
</dbReference>
<comment type="function">
    <text evidence="5">Catalyzes the ATP-dependent conversion of 5-aminoimidazole ribonucleotide (AIR) and HCO(3)(-) to N5-carboxyaminoimidazole ribonucleotide (N5-CAIR).</text>
</comment>
<feature type="binding site" evidence="5">
    <location>
        <begin position="153"/>
        <end position="159"/>
    </location>
    <ligand>
        <name>ATP</name>
        <dbReference type="ChEBI" id="CHEBI:30616"/>
    </ligand>
</feature>
<evidence type="ECO:0000256" key="3">
    <source>
        <dbReference type="ARBA" id="ARBA00022755"/>
    </source>
</evidence>
<evidence type="ECO:0000256" key="4">
    <source>
        <dbReference type="ARBA" id="ARBA00022840"/>
    </source>
</evidence>
<comment type="pathway">
    <text evidence="5 6">Purine metabolism; IMP biosynthesis via de novo pathway; 5-amino-1-(5-phospho-D-ribosyl)imidazole-4-carboxylate from 5-amino-1-(5-phospho-D-ribosyl)imidazole (N5-CAIR route): step 1/2.</text>
</comment>
<evidence type="ECO:0000256" key="1">
    <source>
        <dbReference type="ARBA" id="ARBA00022598"/>
    </source>
</evidence>
<gene>
    <name evidence="5 6" type="primary">purK</name>
    <name evidence="8" type="ORF">N783_07280</name>
</gene>
<dbReference type="InterPro" id="IPR040686">
    <property type="entry name" value="PurK_C"/>
</dbReference>
<dbReference type="EMBL" id="AVPF01000018">
    <property type="protein sequence ID" value="KGX88679.1"/>
    <property type="molecule type" value="Genomic_DNA"/>
</dbReference>
<dbReference type="Pfam" id="PF17769">
    <property type="entry name" value="PurK_C"/>
    <property type="match status" value="1"/>
</dbReference>
<comment type="catalytic activity">
    <reaction evidence="5 6">
        <text>5-amino-1-(5-phospho-beta-D-ribosyl)imidazole + hydrogencarbonate + ATP = 5-carboxyamino-1-(5-phospho-D-ribosyl)imidazole + ADP + phosphate + 2 H(+)</text>
        <dbReference type="Rhea" id="RHEA:19317"/>
        <dbReference type="ChEBI" id="CHEBI:15378"/>
        <dbReference type="ChEBI" id="CHEBI:17544"/>
        <dbReference type="ChEBI" id="CHEBI:30616"/>
        <dbReference type="ChEBI" id="CHEBI:43474"/>
        <dbReference type="ChEBI" id="CHEBI:58730"/>
        <dbReference type="ChEBI" id="CHEBI:137981"/>
        <dbReference type="ChEBI" id="CHEBI:456216"/>
        <dbReference type="EC" id="6.3.4.18"/>
    </reaction>
</comment>
<dbReference type="FunFam" id="3.40.50.20:FF:000016">
    <property type="entry name" value="N5-carboxyaminoimidazole ribonucleotide synthase"/>
    <property type="match status" value="1"/>
</dbReference>
<dbReference type="GO" id="GO:0005829">
    <property type="term" value="C:cytosol"/>
    <property type="evidence" value="ECO:0007669"/>
    <property type="project" value="TreeGrafter"/>
</dbReference>
<sequence length="381" mass="42270">MSNPNVYPGQTIGILGGGQLGKMMALSAKEMGYRIAVLDPAPYGPCAQVADQHIQASFDDRKAVLQLAEVSEVITYEFENVDLTLAQELEAKGKLPQGANALRITQDRIEEKRAMEEAGVPVAPYRVVQNPEELEGVVDELGFPCVIKTTRGGYDGKGQLKLNSSKDLEDGKAFVNVHPFCVVEAWLPFDQEVSVVMTRGEDGELELFPVPENQHEHHILKRSIVPARISETLVEKARNAARYIAEHLQFIGTFAVEMFVVGEEIYVNEMAPRPHNSGHFTIEGCNVSQFDQHIRAICGLPLLKITRPYASVMTNLLGEEVSKVIQDKRYFQGAHVHLYGKDKVTEKRKMGHVTVTGNSLDEALEKAEVFNFSEVLINQKG</sequence>
<dbReference type="InterPro" id="IPR003135">
    <property type="entry name" value="ATP-grasp_carboxylate-amine"/>
</dbReference>
<evidence type="ECO:0000256" key="2">
    <source>
        <dbReference type="ARBA" id="ARBA00022741"/>
    </source>
</evidence>